<proteinExistence type="predicted"/>
<organism evidence="1 2">
    <name type="scientific">Mariniphaga sediminis</name>
    <dbReference type="NCBI Taxonomy" id="1628158"/>
    <lineage>
        <taxon>Bacteria</taxon>
        <taxon>Pseudomonadati</taxon>
        <taxon>Bacteroidota</taxon>
        <taxon>Bacteroidia</taxon>
        <taxon>Marinilabiliales</taxon>
        <taxon>Prolixibacteraceae</taxon>
        <taxon>Mariniphaga</taxon>
    </lineage>
</organism>
<comment type="caution">
    <text evidence="1">The sequence shown here is derived from an EMBL/GenBank/DDBJ whole genome shotgun (WGS) entry which is preliminary data.</text>
</comment>
<protein>
    <submittedName>
        <fullName evidence="1">Uncharacterized protein</fullName>
    </submittedName>
</protein>
<sequence length="140" mass="16007">MYEKASIKSNLNEMKDFHSIILFSLITNELNNTFTYGELCDCKRKARKSLHLTSEKEVLFNQIIWLTSSHYELEFSLDTNTSERVIFPISANEKNGVEDAGFVKFVDDDGKISYYATYTAYDGTTIMPNSEERGKGMCPT</sequence>
<accession>A0A399CU73</accession>
<name>A0A399CU73_9BACT</name>
<keyword evidence="2" id="KW-1185">Reference proteome</keyword>
<dbReference type="EMBL" id="QWET01000021">
    <property type="protein sequence ID" value="RIH63414.1"/>
    <property type="molecule type" value="Genomic_DNA"/>
</dbReference>
<dbReference type="Proteomes" id="UP000266441">
    <property type="component" value="Unassembled WGS sequence"/>
</dbReference>
<evidence type="ECO:0000313" key="2">
    <source>
        <dbReference type="Proteomes" id="UP000266441"/>
    </source>
</evidence>
<gene>
    <name evidence="1" type="ORF">D1164_20005</name>
</gene>
<dbReference type="AlphaFoldDB" id="A0A399CU73"/>
<reference evidence="1 2" key="1">
    <citation type="journal article" date="2015" name="Int. J. Syst. Evol. Microbiol.">
        <title>Mariniphaga sediminis sp. nov., isolated from coastal sediment.</title>
        <authorList>
            <person name="Wang F.Q."/>
            <person name="Shen Q.Y."/>
            <person name="Chen G.J."/>
            <person name="Du Z.J."/>
        </authorList>
    </citation>
    <scope>NUCLEOTIDE SEQUENCE [LARGE SCALE GENOMIC DNA]</scope>
    <source>
        <strain evidence="1 2">SY21</strain>
    </source>
</reference>
<evidence type="ECO:0000313" key="1">
    <source>
        <dbReference type="EMBL" id="RIH63414.1"/>
    </source>
</evidence>